<protein>
    <submittedName>
        <fullName evidence="1 3">Uncharacterized protein</fullName>
    </submittedName>
</protein>
<sequence length="106" mass="11610">MVLLQDFREWYYTTELLLLLVLLLFLSILMARTFCTKTAKCIGAVKYHDTTGAITSATTAGAIGTAAEPAAATVVLLKSPTDKDIESLQPSFTELLFDIDIFVSFL</sequence>
<evidence type="ECO:0000313" key="3">
    <source>
        <dbReference type="WBParaSite" id="GPUH_0000962001-mRNA-1"/>
    </source>
</evidence>
<evidence type="ECO:0000313" key="2">
    <source>
        <dbReference type="Proteomes" id="UP000271098"/>
    </source>
</evidence>
<proteinExistence type="predicted"/>
<dbReference type="EMBL" id="UYRT01032208">
    <property type="protein sequence ID" value="VDK74619.1"/>
    <property type="molecule type" value="Genomic_DNA"/>
</dbReference>
<dbReference type="AlphaFoldDB" id="A0A183DLL8"/>
<reference evidence="3" key="1">
    <citation type="submission" date="2016-06" db="UniProtKB">
        <authorList>
            <consortium name="WormBaseParasite"/>
        </authorList>
    </citation>
    <scope>IDENTIFICATION</scope>
</reference>
<name>A0A183DLL8_9BILA</name>
<organism evidence="3">
    <name type="scientific">Gongylonema pulchrum</name>
    <dbReference type="NCBI Taxonomy" id="637853"/>
    <lineage>
        <taxon>Eukaryota</taxon>
        <taxon>Metazoa</taxon>
        <taxon>Ecdysozoa</taxon>
        <taxon>Nematoda</taxon>
        <taxon>Chromadorea</taxon>
        <taxon>Rhabditida</taxon>
        <taxon>Spirurina</taxon>
        <taxon>Spiruromorpha</taxon>
        <taxon>Spiruroidea</taxon>
        <taxon>Gongylonematidae</taxon>
        <taxon>Gongylonema</taxon>
    </lineage>
</organism>
<evidence type="ECO:0000313" key="1">
    <source>
        <dbReference type="EMBL" id="VDK74619.1"/>
    </source>
</evidence>
<dbReference type="WBParaSite" id="GPUH_0000962001-mRNA-1">
    <property type="protein sequence ID" value="GPUH_0000962001-mRNA-1"/>
    <property type="gene ID" value="GPUH_0000962001"/>
</dbReference>
<keyword evidence="2" id="KW-1185">Reference proteome</keyword>
<dbReference type="Proteomes" id="UP000271098">
    <property type="component" value="Unassembled WGS sequence"/>
</dbReference>
<reference evidence="1 2" key="2">
    <citation type="submission" date="2018-11" db="EMBL/GenBank/DDBJ databases">
        <authorList>
            <consortium name="Pathogen Informatics"/>
        </authorList>
    </citation>
    <scope>NUCLEOTIDE SEQUENCE [LARGE SCALE GENOMIC DNA]</scope>
</reference>
<gene>
    <name evidence="1" type="ORF">GPUH_LOCUS9608</name>
</gene>
<accession>A0A183DLL8</accession>